<gene>
    <name evidence="1" type="ORF">CR513_32773</name>
</gene>
<dbReference type="AlphaFoldDB" id="A0A371G636"/>
<keyword evidence="2" id="KW-1185">Reference proteome</keyword>
<protein>
    <submittedName>
        <fullName evidence="1">Uncharacterized protein</fullName>
    </submittedName>
</protein>
<proteinExistence type="predicted"/>
<name>A0A371G636_MUCPR</name>
<accession>A0A371G636</accession>
<dbReference type="Proteomes" id="UP000257109">
    <property type="component" value="Unassembled WGS sequence"/>
</dbReference>
<reference evidence="1" key="1">
    <citation type="submission" date="2018-05" db="EMBL/GenBank/DDBJ databases">
        <title>Draft genome of Mucuna pruriens seed.</title>
        <authorList>
            <person name="Nnadi N.E."/>
            <person name="Vos R."/>
            <person name="Hasami M.H."/>
            <person name="Devisetty U.K."/>
            <person name="Aguiy J.C."/>
        </authorList>
    </citation>
    <scope>NUCLEOTIDE SEQUENCE [LARGE SCALE GENOMIC DNA]</scope>
    <source>
        <strain evidence="1">JCA_2017</strain>
    </source>
</reference>
<sequence length="63" mass="6899">MPQDIGGNTTFNVIDLTPCNAGVKEDDNVPNLRTNSLQEGEDDAYMERGNPFSNGLLMLIVEN</sequence>
<feature type="non-terminal residue" evidence="1">
    <location>
        <position position="1"/>
    </location>
</feature>
<organism evidence="1 2">
    <name type="scientific">Mucuna pruriens</name>
    <name type="common">Velvet bean</name>
    <name type="synonym">Dolichos pruriens</name>
    <dbReference type="NCBI Taxonomy" id="157652"/>
    <lineage>
        <taxon>Eukaryota</taxon>
        <taxon>Viridiplantae</taxon>
        <taxon>Streptophyta</taxon>
        <taxon>Embryophyta</taxon>
        <taxon>Tracheophyta</taxon>
        <taxon>Spermatophyta</taxon>
        <taxon>Magnoliopsida</taxon>
        <taxon>eudicotyledons</taxon>
        <taxon>Gunneridae</taxon>
        <taxon>Pentapetalae</taxon>
        <taxon>rosids</taxon>
        <taxon>fabids</taxon>
        <taxon>Fabales</taxon>
        <taxon>Fabaceae</taxon>
        <taxon>Papilionoideae</taxon>
        <taxon>50 kb inversion clade</taxon>
        <taxon>NPAAA clade</taxon>
        <taxon>indigoferoid/millettioid clade</taxon>
        <taxon>Phaseoleae</taxon>
        <taxon>Mucuna</taxon>
    </lineage>
</organism>
<dbReference type="EMBL" id="QJKJ01006653">
    <property type="protein sequence ID" value="RDX85951.1"/>
    <property type="molecule type" value="Genomic_DNA"/>
</dbReference>
<comment type="caution">
    <text evidence="1">The sequence shown here is derived from an EMBL/GenBank/DDBJ whole genome shotgun (WGS) entry which is preliminary data.</text>
</comment>
<evidence type="ECO:0000313" key="2">
    <source>
        <dbReference type="Proteomes" id="UP000257109"/>
    </source>
</evidence>
<evidence type="ECO:0000313" key="1">
    <source>
        <dbReference type="EMBL" id="RDX85951.1"/>
    </source>
</evidence>